<dbReference type="Proteomes" id="UP000613580">
    <property type="component" value="Unassembled WGS sequence"/>
</dbReference>
<comment type="caution">
    <text evidence="6">The sequence shown here is derived from an EMBL/GenBank/DDBJ whole genome shotgun (WGS) entry which is preliminary data.</text>
</comment>
<proteinExistence type="predicted"/>
<keyword evidence="2 4" id="KW-0863">Zinc-finger</keyword>
<keyword evidence="3" id="KW-0862">Zinc</keyword>
<gene>
    <name evidence="6" type="ORF">HMN09_00099300</name>
</gene>
<dbReference type="EMBL" id="JACAZE010000001">
    <property type="protein sequence ID" value="KAF7323188.1"/>
    <property type="molecule type" value="Genomic_DNA"/>
</dbReference>
<accession>A0A8H6TQ96</accession>
<evidence type="ECO:0000256" key="1">
    <source>
        <dbReference type="ARBA" id="ARBA00022723"/>
    </source>
</evidence>
<keyword evidence="7" id="KW-1185">Reference proteome</keyword>
<dbReference type="Gene3D" id="6.10.140.2220">
    <property type="match status" value="1"/>
</dbReference>
<name>A0A8H6TQ96_MYCCL</name>
<dbReference type="PROSITE" id="PS50865">
    <property type="entry name" value="ZF_MYND_2"/>
    <property type="match status" value="1"/>
</dbReference>
<dbReference type="SUPFAM" id="SSF144232">
    <property type="entry name" value="HIT/MYND zinc finger-like"/>
    <property type="match status" value="1"/>
</dbReference>
<evidence type="ECO:0000256" key="2">
    <source>
        <dbReference type="ARBA" id="ARBA00022771"/>
    </source>
</evidence>
<evidence type="ECO:0000256" key="4">
    <source>
        <dbReference type="PROSITE-ProRule" id="PRU00134"/>
    </source>
</evidence>
<evidence type="ECO:0000313" key="6">
    <source>
        <dbReference type="EMBL" id="KAF7323188.1"/>
    </source>
</evidence>
<dbReference type="Pfam" id="PF20179">
    <property type="entry name" value="MSS51_C"/>
    <property type="match status" value="1"/>
</dbReference>
<dbReference type="InterPro" id="IPR046824">
    <property type="entry name" value="Mss51-like_C"/>
</dbReference>
<dbReference type="GO" id="GO:0008270">
    <property type="term" value="F:zinc ion binding"/>
    <property type="evidence" value="ECO:0007669"/>
    <property type="project" value="UniProtKB-KW"/>
</dbReference>
<feature type="domain" description="MYND-type" evidence="5">
    <location>
        <begin position="60"/>
        <end position="99"/>
    </location>
</feature>
<dbReference type="PROSITE" id="PS01360">
    <property type="entry name" value="ZF_MYND_1"/>
    <property type="match status" value="1"/>
</dbReference>
<dbReference type="InterPro" id="IPR052839">
    <property type="entry name" value="Mito_gene_expr_regulator"/>
</dbReference>
<dbReference type="InterPro" id="IPR002893">
    <property type="entry name" value="Znf_MYND"/>
</dbReference>
<evidence type="ECO:0000313" key="7">
    <source>
        <dbReference type="Proteomes" id="UP000613580"/>
    </source>
</evidence>
<dbReference type="PANTHER" id="PTHR46920">
    <property type="match status" value="1"/>
</dbReference>
<dbReference type="Pfam" id="PF01753">
    <property type="entry name" value="zf-MYND"/>
    <property type="match status" value="1"/>
</dbReference>
<keyword evidence="1" id="KW-0479">Metal-binding</keyword>
<protein>
    <recommendedName>
        <fullName evidence="5">MYND-type domain-containing protein</fullName>
    </recommendedName>
</protein>
<dbReference type="PANTHER" id="PTHR46920:SF1">
    <property type="entry name" value="PROTEIN MSS51 HOMOLOG, MITOCHONDRIAL-RELATED"/>
    <property type="match status" value="1"/>
</dbReference>
<sequence length="538" mass="59541">MRPSARKGTNKRGSRVSSPNLHLLDAAARFLLANRVATSVLDLMQSERVPPLPARLGLACYKCFKEDGVQVSRCTGCLRIAYCSRECQSLDWKTHKAFCKAIKSVEKEPMVTMGLLFSLADAPTTDLNALHNMVEAHASNIQGAVQRSLKRELTIPERNLVGWEPRCMGCTRTDQLIRIEFATKSKASGGASTSAQATKPRQLTPCPECNVTFCCSQEHWVAARALHHAPCPDSPGQQEDMLSQCEINRLARGDAMLEAALAESHDNSGIFRWAPARIKQKWESVVVNESRGKEKGSRTRWEEEIAEEMRSSVNVPPERPMGPWVRMASDSLAMPMTILWGLEVLNGSNKDWTKKHTLTVHLLGATTTELVAGMIFEEIMHRLPEVKTLRLLLCGPEMQGGRVPRSFPMDPCPECKRRGRKRVHEHTADTYHGYVSAQGARFEKPDLAIAFNSGASSDPPSRSKWLPTLKLLVEKQIPSLFTAYNSEEAHGDATLLRSAGAQLSIEATKNPWGSAKLIPEPAKVYGFYATNGWIAGAF</sequence>
<dbReference type="OrthoDB" id="432970at2759"/>
<evidence type="ECO:0000259" key="5">
    <source>
        <dbReference type="PROSITE" id="PS50865"/>
    </source>
</evidence>
<dbReference type="AlphaFoldDB" id="A0A8H6TQ96"/>
<evidence type="ECO:0000256" key="3">
    <source>
        <dbReference type="ARBA" id="ARBA00022833"/>
    </source>
</evidence>
<reference evidence="6" key="1">
    <citation type="submission" date="2020-05" db="EMBL/GenBank/DDBJ databases">
        <title>Mycena genomes resolve the evolution of fungal bioluminescence.</title>
        <authorList>
            <person name="Tsai I.J."/>
        </authorList>
    </citation>
    <scope>NUCLEOTIDE SEQUENCE</scope>
    <source>
        <strain evidence="6">110903Hualien_Pintung</strain>
    </source>
</reference>
<organism evidence="6 7">
    <name type="scientific">Mycena chlorophos</name>
    <name type="common">Agaric fungus</name>
    <name type="synonym">Agaricus chlorophos</name>
    <dbReference type="NCBI Taxonomy" id="658473"/>
    <lineage>
        <taxon>Eukaryota</taxon>
        <taxon>Fungi</taxon>
        <taxon>Dikarya</taxon>
        <taxon>Basidiomycota</taxon>
        <taxon>Agaricomycotina</taxon>
        <taxon>Agaricomycetes</taxon>
        <taxon>Agaricomycetidae</taxon>
        <taxon>Agaricales</taxon>
        <taxon>Marasmiineae</taxon>
        <taxon>Mycenaceae</taxon>
        <taxon>Mycena</taxon>
    </lineage>
</organism>